<dbReference type="InterPro" id="IPR006655">
    <property type="entry name" value="Mopterin_OxRdtase_prok_CS"/>
</dbReference>
<dbReference type="InterPro" id="IPR006656">
    <property type="entry name" value="Mopterin_OxRdtase"/>
</dbReference>
<dbReference type="GO" id="GO:0016020">
    <property type="term" value="C:membrane"/>
    <property type="evidence" value="ECO:0007669"/>
    <property type="project" value="TreeGrafter"/>
</dbReference>
<sequence length="526" mass="57971">MTNSIADIASADCIFVIGSNTTENHPVIALKVKEAVRRGARLIVADPRRIELVNFSYLWLRQKPGTDLALLNGLLHVIIKEELYDKEFIAQRTEGFEALKLAVEEYTPAKVSEVTGVPAGDIIEAARTYARGPRSTILYAMGITQHITGTANVMALANLAMACGQVGKEGSGVNPLRGQSNVQGACDMGGLPNVLPGYQPVTDPGVRHKFSEAWGVPDLPGEPGLTLMEMMAAAQEGKLKGMYILGENPVLTDPDVSHVKEALKNLEFLVVQDIFLTETARMADVVLPGASFAEKEGTFTSTERRVQLLHKAIEPPGEARPDWLILNDLLLLMGYPRKYSSPGEIMQEIAGLTPSYAGITYERLEDKGLQWPVLSLEHPGTPVLHREKFSRGYGQFQVVHYRPPAEEPDEEYPFLFTTGRNLYHYHTVISRKSRGLEEMCPAPVVEINDNDAARLGIREGEMIEIVSRRGKVRVKALVTDRIPRGQVFMNFHFHEAAANLLTIAALDPVAKIPEYKTCAVAIKVKK</sequence>
<gene>
    <name evidence="6" type="ORF">MTY_0884</name>
</gene>
<dbReference type="GO" id="GO:0043546">
    <property type="term" value="F:molybdopterin cofactor binding"/>
    <property type="evidence" value="ECO:0007669"/>
    <property type="project" value="InterPro"/>
</dbReference>
<evidence type="ECO:0000256" key="1">
    <source>
        <dbReference type="ARBA" id="ARBA00022723"/>
    </source>
</evidence>
<evidence type="ECO:0000259" key="4">
    <source>
        <dbReference type="Pfam" id="PF00384"/>
    </source>
</evidence>
<evidence type="ECO:0000313" key="6">
    <source>
        <dbReference type="EMBL" id="GAF25549.1"/>
    </source>
</evidence>
<dbReference type="PANTHER" id="PTHR43105:SF10">
    <property type="entry name" value="NADH-QUINONE OXIDOREDUCTASE SUBUNIT G"/>
    <property type="match status" value="1"/>
</dbReference>
<proteinExistence type="predicted"/>
<dbReference type="Gene3D" id="3.40.228.10">
    <property type="entry name" value="Dimethylsulfoxide Reductase, domain 2"/>
    <property type="match status" value="1"/>
</dbReference>
<dbReference type="InterPro" id="IPR041925">
    <property type="entry name" value="CT_Formate-Dh_H"/>
</dbReference>
<keyword evidence="1" id="KW-0479">Metal-binding</keyword>
<dbReference type="GO" id="GO:0046872">
    <property type="term" value="F:metal ion binding"/>
    <property type="evidence" value="ECO:0007669"/>
    <property type="project" value="UniProtKB-KW"/>
</dbReference>
<dbReference type="PROSITE" id="PS00932">
    <property type="entry name" value="MOLYBDOPTERIN_PROK_3"/>
    <property type="match status" value="1"/>
</dbReference>
<evidence type="ECO:0000256" key="3">
    <source>
        <dbReference type="ARBA" id="ARBA00023014"/>
    </source>
</evidence>
<dbReference type="Pfam" id="PF01568">
    <property type="entry name" value="Molydop_binding"/>
    <property type="match status" value="1"/>
</dbReference>
<keyword evidence="2" id="KW-0408">Iron</keyword>
<protein>
    <submittedName>
        <fullName evidence="6">Formate dehydrogenase alpha subunit</fullName>
    </submittedName>
</protein>
<dbReference type="InterPro" id="IPR009010">
    <property type="entry name" value="Asp_de-COase-like_dom_sf"/>
</dbReference>
<dbReference type="Pfam" id="PF00384">
    <property type="entry name" value="Molybdopterin"/>
    <property type="match status" value="1"/>
</dbReference>
<dbReference type="GO" id="GO:0022904">
    <property type="term" value="P:respiratory electron transport chain"/>
    <property type="evidence" value="ECO:0007669"/>
    <property type="project" value="TreeGrafter"/>
</dbReference>
<dbReference type="GO" id="GO:0003954">
    <property type="term" value="F:NADH dehydrogenase activity"/>
    <property type="evidence" value="ECO:0007669"/>
    <property type="project" value="TreeGrafter"/>
</dbReference>
<evidence type="ECO:0000259" key="5">
    <source>
        <dbReference type="Pfam" id="PF01568"/>
    </source>
</evidence>
<dbReference type="SUPFAM" id="SSF53706">
    <property type="entry name" value="Formate dehydrogenase/DMSO reductase, domains 1-3"/>
    <property type="match status" value="1"/>
</dbReference>
<dbReference type="AlphaFoldDB" id="A0A0S6UBJ5"/>
<dbReference type="SUPFAM" id="SSF50692">
    <property type="entry name" value="ADC-like"/>
    <property type="match status" value="1"/>
</dbReference>
<dbReference type="Gene3D" id="3.40.50.740">
    <property type="match status" value="1"/>
</dbReference>
<dbReference type="PROSITE" id="PS00490">
    <property type="entry name" value="MOLYBDOPTERIN_PROK_2"/>
    <property type="match status" value="1"/>
</dbReference>
<name>A0A0S6UBJ5_NEOTH</name>
<accession>A0A0S6UBJ5</accession>
<dbReference type="EMBL" id="DF238840">
    <property type="protein sequence ID" value="GAF25549.1"/>
    <property type="molecule type" value="Genomic_DNA"/>
</dbReference>
<feature type="domain" description="Molybdopterin dinucleotide-binding" evidence="5">
    <location>
        <begin position="414"/>
        <end position="519"/>
    </location>
</feature>
<keyword evidence="3" id="KW-0411">Iron-sulfur</keyword>
<dbReference type="InterPro" id="IPR050123">
    <property type="entry name" value="Prok_molybdopt-oxidoreductase"/>
</dbReference>
<evidence type="ECO:0000256" key="2">
    <source>
        <dbReference type="ARBA" id="ARBA00023004"/>
    </source>
</evidence>
<dbReference type="GO" id="GO:0051536">
    <property type="term" value="F:iron-sulfur cluster binding"/>
    <property type="evidence" value="ECO:0007669"/>
    <property type="project" value="UniProtKB-KW"/>
</dbReference>
<dbReference type="Proteomes" id="UP000063718">
    <property type="component" value="Unassembled WGS sequence"/>
</dbReference>
<dbReference type="CDD" id="cd02790">
    <property type="entry name" value="MopB_CT_Formate-Dh_H"/>
    <property type="match status" value="1"/>
</dbReference>
<feature type="domain" description="Molybdopterin oxidoreductase" evidence="4">
    <location>
        <begin position="1"/>
        <end position="329"/>
    </location>
</feature>
<reference evidence="6" key="1">
    <citation type="journal article" date="2014" name="Gene">
        <title>Genome-guided analysis of transformation efficiency and carbon dioxide assimilation by Moorella thermoacetica Y72.</title>
        <authorList>
            <person name="Tsukahara K."/>
            <person name="Kita A."/>
            <person name="Nakashimada Y."/>
            <person name="Hoshino T."/>
            <person name="Murakami K."/>
        </authorList>
    </citation>
    <scope>NUCLEOTIDE SEQUENCE [LARGE SCALE GENOMIC DNA]</scope>
    <source>
        <strain evidence="6">Y72</strain>
    </source>
</reference>
<dbReference type="InterPro" id="IPR006657">
    <property type="entry name" value="MoPterin_dinucl-bd_dom"/>
</dbReference>
<dbReference type="PANTHER" id="PTHR43105">
    <property type="entry name" value="RESPIRATORY NITRATE REDUCTASE"/>
    <property type="match status" value="1"/>
</dbReference>
<dbReference type="Gene3D" id="2.40.40.20">
    <property type="match status" value="1"/>
</dbReference>
<organism evidence="6">
    <name type="scientific">Moorella thermoacetica Y72</name>
    <dbReference type="NCBI Taxonomy" id="1325331"/>
    <lineage>
        <taxon>Bacteria</taxon>
        <taxon>Bacillati</taxon>
        <taxon>Bacillota</taxon>
        <taxon>Clostridia</taxon>
        <taxon>Neomoorellales</taxon>
        <taxon>Neomoorellaceae</taxon>
        <taxon>Neomoorella</taxon>
    </lineage>
</organism>